<evidence type="ECO:0000256" key="3">
    <source>
        <dbReference type="ARBA" id="ARBA00023043"/>
    </source>
</evidence>
<sequence>MDEKKLIHLHFPVNEGRKWPTMSAEATAAFLIILHAVTRKMEDPLIKRKDSAGLGFFQYTQNGEIVVKKADRVWVLVVHYTFQRKENLPEHLAKHYEGIARNGDTEDVQNLRHSFQVRRNCNFRDLLSPEKDSLLRLLSDGQQLLKYFDCKDDPTVFLLFFLSHGTEEGVVSTDHWSEEINNFVCFNTEDIFQSLKRLEHFEKCLKIVNFGSCRGLLADVRFTKSNHFDEKYENRNSCRITFQPKMHNLVVFYSTVETTMANRNEKFGSWFVRAFCNVLDSIDEDCPLLKLLTMVQWKVHIESQGINLSAKSKGLAGQTPEAKLFSQDALFFFSKAETPEIPCSQHDAIGNTEETPKKPELYSWESDAGRNIRGRHAFLVYDHLGEETQEMKTTLMQSLNFETSEWQLGRDAFKLLFDKASELERDIGCVLSCIFGKVEENERKEICVLVHNEEKPITDILHYFVGPKNEKWIGKPKILFLIDISDDEELLHDDFSPAENELEFKVSATNHSGWLVLIVRDRGDFKKLVDILKGDELKRGKCLQDLLPPLLISKPGTEVRVFLNSTLQYLLDFPDWPRSFVKPNFTLARSEEQPKINLDFDKLLEEINNSVKESKFWLLSALAGAGKTTVLKEIAFQLAKCYPHTKILRVSLEKHIKFLSDNNEMEEIEFLANTTQNRPKEIENWIEEKRAIVVLDSFDEICSDHQTQVLELIKALNARGTTLLIGTRPHEVEMIKGSARTALLLDIQPLNKTKQLNFLQCVAGKERDESERLLSVFKNQDVLGNPLHLSLLAQTDGNGNLYQIYDKVMQLKVQSYLVNDGYDKTHPKFVCRVENCLKTLRLIAFRVVKGLDPVGPGVKRKDVDEMNCIGVANVANEKVTFLHQTFAEFLATQHLLKANGPLDSELFLKSNMRQCAMFLDMFYSTVDSEEDIKSHTTRLLSSAKSLSTQSLIALIIEGNLKQVFQMVKASISFSEEQSASVDVMIKSVEREEIAIELLELGIFDKASIELILPELMQQIENNNACKFFDRLLVTFSNLPELISKRSNQNKLGFNAVRRGHFEILDLLLQKGILSFADFDEKKILLRLACKFGSVKCVEVLLEHGGKKEICEDPLSWAVEFGQMESVKFLLEEKVSGMNRDEETFVIDGLDEDWNAFHHSINHGRTEVAEYLISKSKTLIEINTKDGKSPLQLAAGKRKWEMLLWLRDKNANLNTLIPSAAKTFWTERDHTEYEHFWMLQSDVTKKDEEGKSPLHCAAKHGYYHLVRELIAAGAEVAARDENGWNAMHFACHSPRGIKTIKLLHSENPSLATEKTSERQTPLHVLLENGDDQSEITRFLVQQAGVDVNVQDCRGRSAVSIVQERFLPDSVKTLILDRYFDPSIRFSLPDQPDEIDAMHKKSKEAPENENRLLHACQSKKWYEVRELLTTHVNVNVQSMDGRTALHHVAESGSLTLVQKLLSLGADVNSKDRNGTTALLYATHRNFQELLKTLLDHGAEANLENEHRVTALHIAAYNGYSESVQKLLSSGAKVDLQCEYGWTALHLAASRNNADLVKILIAHGADVTVKDRKGLTAVDYAVRGNCLESVKKLIELDPDKFWTNILKRTNVQVFEGENCPATSGDEDDVDSSSRMPLPVSAGCRKLLENLLELGADVNLKTTEGFKALFFAVKENDSGLMLKLLEHGADVNQQEKDGSTALHLAVTKNQHECVQLLLDYGADVNLKNNDGMIPLDLTKEMNCPHVTEILLSHSQEETNSKQSGKSGILQEAITSLDIQAETSSLHLAVLENNPELLQTLLDQGSDVNSKTSQGWTALHVAVWSNNLQMVRKLIENGAELTANDEREINILQRALENLEIIRLLHGEDKDVPSLHLAVRNSECPLNTIVGLVEQFNYVNENDESALLRACRRRKWNIVDILLTKKLNVSIKDRDGKTTLHYAARSGKLDLVKKLIERGADLTLKDEKGLNVLHHALKSLETVSFLHDLNGDLIKEELKDGSTCLHVAITRGSLQVIRFLVEEIKIDLDKSNERGLTGLVLACRRKMWVVVELLLDNNVDVNKPDRAGKTALQYAKESRRLDLVAKIAPFEAFK</sequence>
<dbReference type="OrthoDB" id="6693298at2759"/>
<dbReference type="Pfam" id="PF13857">
    <property type="entry name" value="Ank_5"/>
    <property type="match status" value="1"/>
</dbReference>
<dbReference type="Gene3D" id="3.40.50.1460">
    <property type="match status" value="1"/>
</dbReference>
<evidence type="ECO:0000259" key="5">
    <source>
        <dbReference type="PROSITE" id="PS50207"/>
    </source>
</evidence>
<evidence type="ECO:0000313" key="7">
    <source>
        <dbReference type="Proteomes" id="UP000494165"/>
    </source>
</evidence>
<evidence type="ECO:0000256" key="2">
    <source>
        <dbReference type="ARBA" id="ARBA00022737"/>
    </source>
</evidence>
<dbReference type="InterPro" id="IPR011600">
    <property type="entry name" value="Pept_C14_caspase"/>
</dbReference>
<dbReference type="SUPFAM" id="SSF52129">
    <property type="entry name" value="Caspase-like"/>
    <property type="match status" value="1"/>
</dbReference>
<comment type="caution">
    <text evidence="6">The sequence shown here is derived from an EMBL/GenBank/DDBJ whole genome shotgun (WGS) entry which is preliminary data.</text>
</comment>
<feature type="repeat" description="ANK" evidence="4">
    <location>
        <begin position="1693"/>
        <end position="1725"/>
    </location>
</feature>
<dbReference type="SMART" id="SM00248">
    <property type="entry name" value="ANK"/>
    <property type="match status" value="24"/>
</dbReference>
<keyword evidence="7" id="KW-1185">Reference proteome</keyword>
<dbReference type="SUPFAM" id="SSF52540">
    <property type="entry name" value="P-loop containing nucleoside triphosphate hydrolases"/>
    <property type="match status" value="1"/>
</dbReference>
<comment type="similarity">
    <text evidence="1">Belongs to the peptidase C14A family.</text>
</comment>
<dbReference type="InterPro" id="IPR036770">
    <property type="entry name" value="Ankyrin_rpt-contain_sf"/>
</dbReference>
<dbReference type="Pfam" id="PF05729">
    <property type="entry name" value="NACHT"/>
    <property type="match status" value="1"/>
</dbReference>
<dbReference type="EMBL" id="CADEPI010000360">
    <property type="protein sequence ID" value="CAB3384602.1"/>
    <property type="molecule type" value="Genomic_DNA"/>
</dbReference>
<feature type="repeat" description="ANK" evidence="4">
    <location>
        <begin position="1438"/>
        <end position="1470"/>
    </location>
</feature>
<reference evidence="6 7" key="1">
    <citation type="submission" date="2020-04" db="EMBL/GenBank/DDBJ databases">
        <authorList>
            <person name="Alioto T."/>
            <person name="Alioto T."/>
            <person name="Gomez Garrido J."/>
        </authorList>
    </citation>
    <scope>NUCLEOTIDE SEQUENCE [LARGE SCALE GENOMIC DNA]</scope>
</reference>
<feature type="domain" description="Caspase family p10" evidence="5">
    <location>
        <begin position="244"/>
        <end position="333"/>
    </location>
</feature>
<dbReference type="PRINTS" id="PR01415">
    <property type="entry name" value="ANKYRIN"/>
</dbReference>
<evidence type="ECO:0000256" key="1">
    <source>
        <dbReference type="ARBA" id="ARBA00010134"/>
    </source>
</evidence>
<feature type="repeat" description="ANK" evidence="4">
    <location>
        <begin position="1537"/>
        <end position="1569"/>
    </location>
</feature>
<evidence type="ECO:0000256" key="4">
    <source>
        <dbReference type="PROSITE-ProRule" id="PRU00023"/>
    </source>
</evidence>
<dbReference type="PROSITE" id="PS50088">
    <property type="entry name" value="ANK_REPEAT"/>
    <property type="match status" value="12"/>
</dbReference>
<dbReference type="GO" id="GO:0006508">
    <property type="term" value="P:proteolysis"/>
    <property type="evidence" value="ECO:0007669"/>
    <property type="project" value="InterPro"/>
</dbReference>
<gene>
    <name evidence="6" type="ORF">CLODIP_2_CD10275</name>
</gene>
<dbReference type="PANTHER" id="PTHR24198:SF165">
    <property type="entry name" value="ANKYRIN REPEAT-CONTAINING PROTEIN-RELATED"/>
    <property type="match status" value="1"/>
</dbReference>
<keyword evidence="2" id="KW-0677">Repeat</keyword>
<dbReference type="InterPro" id="IPR015917">
    <property type="entry name" value="Pept_C14A"/>
</dbReference>
<feature type="repeat" description="ANK" evidence="4">
    <location>
        <begin position="1995"/>
        <end position="2017"/>
    </location>
</feature>
<feature type="repeat" description="ANK" evidence="4">
    <location>
        <begin position="2029"/>
        <end position="2061"/>
    </location>
</feature>
<dbReference type="SMART" id="SM00115">
    <property type="entry name" value="CASc"/>
    <property type="match status" value="1"/>
</dbReference>
<feature type="repeat" description="ANK" evidence="4">
    <location>
        <begin position="1504"/>
        <end position="1536"/>
    </location>
</feature>
<dbReference type="Gene3D" id="1.25.40.20">
    <property type="entry name" value="Ankyrin repeat-containing domain"/>
    <property type="match status" value="6"/>
</dbReference>
<dbReference type="InterPro" id="IPR007111">
    <property type="entry name" value="NACHT_NTPase"/>
</dbReference>
<keyword evidence="3 4" id="KW-0040">ANK repeat</keyword>
<accession>A0A8S1DWV2</accession>
<feature type="repeat" description="ANK" evidence="4">
    <location>
        <begin position="1930"/>
        <end position="1962"/>
    </location>
</feature>
<dbReference type="Pfam" id="PF12796">
    <property type="entry name" value="Ank_2"/>
    <property type="match status" value="7"/>
</dbReference>
<dbReference type="InterPro" id="IPR027417">
    <property type="entry name" value="P-loop_NTPase"/>
</dbReference>
<dbReference type="InterPro" id="IPR002110">
    <property type="entry name" value="Ankyrin_rpt"/>
</dbReference>
<dbReference type="PROSITE" id="PS50207">
    <property type="entry name" value="CASPASE_P10"/>
    <property type="match status" value="1"/>
</dbReference>
<feature type="repeat" description="ANK" evidence="4">
    <location>
        <begin position="1809"/>
        <end position="1841"/>
    </location>
</feature>
<dbReference type="Proteomes" id="UP000494165">
    <property type="component" value="Unassembled WGS sequence"/>
</dbReference>
<feature type="repeat" description="ANK" evidence="4">
    <location>
        <begin position="1471"/>
        <end position="1503"/>
    </location>
</feature>
<feature type="repeat" description="ANK" evidence="4">
    <location>
        <begin position="1660"/>
        <end position="1692"/>
    </location>
</feature>
<dbReference type="PROSITE" id="PS50297">
    <property type="entry name" value="ANK_REP_REGION"/>
    <property type="match status" value="11"/>
</dbReference>
<evidence type="ECO:0000313" key="6">
    <source>
        <dbReference type="EMBL" id="CAB3384602.1"/>
    </source>
</evidence>
<dbReference type="InterPro" id="IPR002138">
    <property type="entry name" value="Pept_C14_p10"/>
</dbReference>
<feature type="repeat" description="ANK" evidence="4">
    <location>
        <begin position="1248"/>
        <end position="1280"/>
    </location>
</feature>
<protein>
    <recommendedName>
        <fullName evidence="5">Caspase family p10 domain-containing protein</fullName>
    </recommendedName>
</protein>
<dbReference type="Gene3D" id="3.40.50.300">
    <property type="entry name" value="P-loop containing nucleotide triphosphate hydrolases"/>
    <property type="match status" value="1"/>
</dbReference>
<dbReference type="Pfam" id="PF00023">
    <property type="entry name" value="Ank"/>
    <property type="match status" value="1"/>
</dbReference>
<proteinExistence type="inferred from homology"/>
<feature type="repeat" description="ANK" evidence="4">
    <location>
        <begin position="1776"/>
        <end position="1808"/>
    </location>
</feature>
<dbReference type="SUPFAM" id="SSF48403">
    <property type="entry name" value="Ankyrin repeat"/>
    <property type="match status" value="3"/>
</dbReference>
<dbReference type="InterPro" id="IPR029030">
    <property type="entry name" value="Caspase-like_dom_sf"/>
</dbReference>
<organism evidence="6 7">
    <name type="scientific">Cloeon dipterum</name>
    <dbReference type="NCBI Taxonomy" id="197152"/>
    <lineage>
        <taxon>Eukaryota</taxon>
        <taxon>Metazoa</taxon>
        <taxon>Ecdysozoa</taxon>
        <taxon>Arthropoda</taxon>
        <taxon>Hexapoda</taxon>
        <taxon>Insecta</taxon>
        <taxon>Pterygota</taxon>
        <taxon>Palaeoptera</taxon>
        <taxon>Ephemeroptera</taxon>
        <taxon>Pisciforma</taxon>
        <taxon>Baetidae</taxon>
        <taxon>Cloeon</taxon>
    </lineage>
</organism>
<dbReference type="PANTHER" id="PTHR24198">
    <property type="entry name" value="ANKYRIN REPEAT AND PROTEIN KINASE DOMAIN-CONTAINING PROTEIN"/>
    <property type="match status" value="1"/>
</dbReference>
<dbReference type="GO" id="GO:0004197">
    <property type="term" value="F:cysteine-type endopeptidase activity"/>
    <property type="evidence" value="ECO:0007669"/>
    <property type="project" value="InterPro"/>
</dbReference>
<name>A0A8S1DWV2_9INSE</name>
<dbReference type="Pfam" id="PF00656">
    <property type="entry name" value="Peptidase_C14"/>
    <property type="match status" value="1"/>
</dbReference>